<gene>
    <name evidence="2" type="ORF">JG687_00011438</name>
</gene>
<proteinExistence type="predicted"/>
<sequence length="130" mass="15448">MRLKFWQRTFSDSEEEEDSRDKVEILQRCVRDTEQNICAAPDSILLKRARDSYLMRLESVRAQRRKQHQCHIQQERYDESARLARHQYNAELSTVARNDSQYDASSLSSPNAVQLGKRRWRSPSPDMFSR</sequence>
<accession>A0A8T1U740</accession>
<feature type="compositionally biased region" description="Polar residues" evidence="1">
    <location>
        <begin position="99"/>
        <end position="112"/>
    </location>
</feature>
<feature type="region of interest" description="Disordered" evidence="1">
    <location>
        <begin position="99"/>
        <end position="130"/>
    </location>
</feature>
<evidence type="ECO:0000313" key="3">
    <source>
        <dbReference type="Proteomes" id="UP000688947"/>
    </source>
</evidence>
<comment type="caution">
    <text evidence="2">The sequence shown here is derived from an EMBL/GenBank/DDBJ whole genome shotgun (WGS) entry which is preliminary data.</text>
</comment>
<evidence type="ECO:0000256" key="1">
    <source>
        <dbReference type="SAM" id="MobiDB-lite"/>
    </source>
</evidence>
<organism evidence="2 3">
    <name type="scientific">Phytophthora cactorum</name>
    <dbReference type="NCBI Taxonomy" id="29920"/>
    <lineage>
        <taxon>Eukaryota</taxon>
        <taxon>Sar</taxon>
        <taxon>Stramenopiles</taxon>
        <taxon>Oomycota</taxon>
        <taxon>Peronosporomycetes</taxon>
        <taxon>Peronosporales</taxon>
        <taxon>Peronosporaceae</taxon>
        <taxon>Phytophthora</taxon>
    </lineage>
</organism>
<dbReference type="Proteomes" id="UP000688947">
    <property type="component" value="Unassembled WGS sequence"/>
</dbReference>
<dbReference type="AlphaFoldDB" id="A0A8T1U740"/>
<evidence type="ECO:0000313" key="2">
    <source>
        <dbReference type="EMBL" id="KAG6955055.1"/>
    </source>
</evidence>
<dbReference type="EMBL" id="JAENGZ010000702">
    <property type="protein sequence ID" value="KAG6955055.1"/>
    <property type="molecule type" value="Genomic_DNA"/>
</dbReference>
<protein>
    <submittedName>
        <fullName evidence="2">Uncharacterized protein</fullName>
    </submittedName>
</protein>
<dbReference type="OrthoDB" id="128575at2759"/>
<name>A0A8T1U740_9STRA</name>
<reference evidence="2" key="1">
    <citation type="submission" date="2021-01" db="EMBL/GenBank/DDBJ databases">
        <title>Phytophthora aleatoria, a newly-described species from Pinus radiata is distinct from Phytophthora cactorum isolates based on comparative genomics.</title>
        <authorList>
            <person name="Mcdougal R."/>
            <person name="Panda P."/>
            <person name="Williams N."/>
            <person name="Studholme D.J."/>
        </authorList>
    </citation>
    <scope>NUCLEOTIDE SEQUENCE</scope>
    <source>
        <strain evidence="2">NZFS 3830</strain>
    </source>
</reference>